<sequence>MEIVDTHTHVISPDTTRYPHAPVGGRQSAWSQAHPVDIDGLARALDEAGVSRAVVVQASTVYGHDNRYVAEAVRSHPDRFVGVYSIDALADDAVAEIKKWQDQGLSGFRLFTTGTTMPGQADWLGHERSYPTWAYAEENDIPVCLQMTIQGLPALRNLLERFPRVRVLLDHCARPDLSDGHPYQLSKDLFELAIHPGVHLKLTHRALQAARAGRSTTRAFLTDLVASYGVGRIAWGSNFPAAEGTLSDILDEARGALSGLSDDDLRSVFGGTALAFYPSLATASEAHA</sequence>
<dbReference type="InterPro" id="IPR006680">
    <property type="entry name" value="Amidohydro-rel"/>
</dbReference>
<dbReference type="SUPFAM" id="SSF51556">
    <property type="entry name" value="Metallo-dependent hydrolases"/>
    <property type="match status" value="1"/>
</dbReference>
<dbReference type="Proteomes" id="UP001601303">
    <property type="component" value="Unassembled WGS sequence"/>
</dbReference>
<dbReference type="PANTHER" id="PTHR21240">
    <property type="entry name" value="2-AMINO-3-CARBOXYLMUCONATE-6-SEMIALDEHYDE DECARBOXYLASE"/>
    <property type="match status" value="1"/>
</dbReference>
<dbReference type="EMBL" id="JBIAHM010000016">
    <property type="protein sequence ID" value="MFE9604343.1"/>
    <property type="molecule type" value="Genomic_DNA"/>
</dbReference>
<accession>A0ABW6MG82</accession>
<evidence type="ECO:0000256" key="1">
    <source>
        <dbReference type="ARBA" id="ARBA00023239"/>
    </source>
</evidence>
<keyword evidence="4" id="KW-1185">Reference proteome</keyword>
<protein>
    <submittedName>
        <fullName evidence="3">Amidohydrolase family protein</fullName>
    </submittedName>
</protein>
<dbReference type="RefSeq" id="WP_388113285.1">
    <property type="nucleotide sequence ID" value="NZ_JBIAHM010000016.1"/>
</dbReference>
<gene>
    <name evidence="3" type="ORF">ACFYNQ_38060</name>
</gene>
<evidence type="ECO:0000313" key="3">
    <source>
        <dbReference type="EMBL" id="MFE9604343.1"/>
    </source>
</evidence>
<dbReference type="Pfam" id="PF04909">
    <property type="entry name" value="Amidohydro_2"/>
    <property type="match status" value="1"/>
</dbReference>
<dbReference type="Gene3D" id="3.20.20.140">
    <property type="entry name" value="Metal-dependent hydrolases"/>
    <property type="match status" value="1"/>
</dbReference>
<dbReference type="PANTHER" id="PTHR21240:SF28">
    <property type="entry name" value="ISO-OROTATE DECARBOXYLASE (EUROFUNG)"/>
    <property type="match status" value="1"/>
</dbReference>
<evidence type="ECO:0000313" key="4">
    <source>
        <dbReference type="Proteomes" id="UP001601303"/>
    </source>
</evidence>
<evidence type="ECO:0000259" key="2">
    <source>
        <dbReference type="Pfam" id="PF04909"/>
    </source>
</evidence>
<name>A0ABW6MG82_9ACTN</name>
<dbReference type="InterPro" id="IPR032466">
    <property type="entry name" value="Metal_Hydrolase"/>
</dbReference>
<dbReference type="InterPro" id="IPR032465">
    <property type="entry name" value="ACMSD"/>
</dbReference>
<proteinExistence type="predicted"/>
<comment type="caution">
    <text evidence="3">The sequence shown here is derived from an EMBL/GenBank/DDBJ whole genome shotgun (WGS) entry which is preliminary data.</text>
</comment>
<feature type="domain" description="Amidohydrolase-related" evidence="2">
    <location>
        <begin position="4"/>
        <end position="278"/>
    </location>
</feature>
<keyword evidence="1" id="KW-0456">Lyase</keyword>
<reference evidence="3 4" key="1">
    <citation type="submission" date="2024-10" db="EMBL/GenBank/DDBJ databases">
        <title>The Natural Products Discovery Center: Release of the First 8490 Sequenced Strains for Exploring Actinobacteria Biosynthetic Diversity.</title>
        <authorList>
            <person name="Kalkreuter E."/>
            <person name="Kautsar S.A."/>
            <person name="Yang D."/>
            <person name="Bader C.D."/>
            <person name="Teijaro C.N."/>
            <person name="Fluegel L."/>
            <person name="Davis C.M."/>
            <person name="Simpson J.R."/>
            <person name="Lauterbach L."/>
            <person name="Steele A.D."/>
            <person name="Gui C."/>
            <person name="Meng S."/>
            <person name="Li G."/>
            <person name="Viehrig K."/>
            <person name="Ye F."/>
            <person name="Su P."/>
            <person name="Kiefer A.F."/>
            <person name="Nichols A."/>
            <person name="Cepeda A.J."/>
            <person name="Yan W."/>
            <person name="Fan B."/>
            <person name="Jiang Y."/>
            <person name="Adhikari A."/>
            <person name="Zheng C.-J."/>
            <person name="Schuster L."/>
            <person name="Cowan T.M."/>
            <person name="Smanski M.J."/>
            <person name="Chevrette M.G."/>
            <person name="De Carvalho L.P.S."/>
            <person name="Shen B."/>
        </authorList>
    </citation>
    <scope>NUCLEOTIDE SEQUENCE [LARGE SCALE GENOMIC DNA]</scope>
    <source>
        <strain evidence="3 4">NPDC006488</strain>
    </source>
</reference>
<organism evidence="3 4">
    <name type="scientific">Streptomyces hokutonensis</name>
    <dbReference type="NCBI Taxonomy" id="1306990"/>
    <lineage>
        <taxon>Bacteria</taxon>
        <taxon>Bacillati</taxon>
        <taxon>Actinomycetota</taxon>
        <taxon>Actinomycetes</taxon>
        <taxon>Kitasatosporales</taxon>
        <taxon>Streptomycetaceae</taxon>
        <taxon>Streptomyces</taxon>
    </lineage>
</organism>